<comment type="similarity">
    <text evidence="1">Belongs to the short-chain dehydrogenases/reductases (SDR) family.</text>
</comment>
<gene>
    <name evidence="3" type="ordered locus">Krad_2712</name>
</gene>
<dbReference type="STRING" id="266940.Krad_2712"/>
<dbReference type="SUPFAM" id="SSF51735">
    <property type="entry name" value="NAD(P)-binding Rossmann-fold domains"/>
    <property type="match status" value="1"/>
</dbReference>
<dbReference type="FunFam" id="3.40.50.720:FF:000084">
    <property type="entry name" value="Short-chain dehydrogenase reductase"/>
    <property type="match status" value="1"/>
</dbReference>
<dbReference type="eggNOG" id="COG1028">
    <property type="taxonomic scope" value="Bacteria"/>
</dbReference>
<dbReference type="Gene3D" id="3.40.50.720">
    <property type="entry name" value="NAD(P)-binding Rossmann-like Domain"/>
    <property type="match status" value="1"/>
</dbReference>
<accession>A6WBJ5</accession>
<dbReference type="KEGG" id="kra:Krad_2712"/>
<dbReference type="PANTHER" id="PTHR42760">
    <property type="entry name" value="SHORT-CHAIN DEHYDROGENASES/REDUCTASES FAMILY MEMBER"/>
    <property type="match status" value="1"/>
</dbReference>
<evidence type="ECO:0000256" key="2">
    <source>
        <dbReference type="ARBA" id="ARBA00023002"/>
    </source>
</evidence>
<keyword evidence="4" id="KW-1185">Reference proteome</keyword>
<sequence>MRLWDRFDLNGRVAVVTTSPGGLGAGLALGLALAGAHIVLVGPDAEDGAYEAAKVHAEGGQMLFVHADTTDPLQVEDVLAAALAGFGRVDILVNGAGAAAPGAAVDLPQQAWHRVMDVNLHASWNCCRTLGRHFLAQGGGVIVNVGALAGVVAGRPHFDAAAAASNAAVHHLTRSLAGEWAAYGVRVNALAPGYIATDDSPSADPRTRRHIVEDTPMERISTVEEIAPAVVFLASDASSFITGTVLVADGGYSTC</sequence>
<dbReference type="EMBL" id="CP000750">
    <property type="protein sequence ID" value="ABS04184.1"/>
    <property type="molecule type" value="Genomic_DNA"/>
</dbReference>
<evidence type="ECO:0000256" key="1">
    <source>
        <dbReference type="ARBA" id="ARBA00006484"/>
    </source>
</evidence>
<dbReference type="InterPro" id="IPR036291">
    <property type="entry name" value="NAD(P)-bd_dom_sf"/>
</dbReference>
<dbReference type="PANTHER" id="PTHR42760:SF115">
    <property type="entry name" value="3-OXOACYL-[ACYL-CARRIER-PROTEIN] REDUCTASE FABG"/>
    <property type="match status" value="1"/>
</dbReference>
<dbReference type="RefSeq" id="WP_012087578.1">
    <property type="nucleotide sequence ID" value="NC_009664.2"/>
</dbReference>
<dbReference type="AlphaFoldDB" id="A6WBJ5"/>
<evidence type="ECO:0000313" key="3">
    <source>
        <dbReference type="EMBL" id="ABS04184.1"/>
    </source>
</evidence>
<protein>
    <submittedName>
        <fullName evidence="3">Short-chain dehydrogenase/reductase SDR</fullName>
    </submittedName>
</protein>
<dbReference type="OrthoDB" id="286404at2"/>
<proteinExistence type="inferred from homology"/>
<evidence type="ECO:0000313" key="4">
    <source>
        <dbReference type="Proteomes" id="UP000001116"/>
    </source>
</evidence>
<organism evidence="3 4">
    <name type="scientific">Kineococcus radiotolerans (strain ATCC BAA-149 / DSM 14245 / SRS30216)</name>
    <dbReference type="NCBI Taxonomy" id="266940"/>
    <lineage>
        <taxon>Bacteria</taxon>
        <taxon>Bacillati</taxon>
        <taxon>Actinomycetota</taxon>
        <taxon>Actinomycetes</taxon>
        <taxon>Kineosporiales</taxon>
        <taxon>Kineosporiaceae</taxon>
        <taxon>Kineococcus</taxon>
    </lineage>
</organism>
<dbReference type="GO" id="GO:0016616">
    <property type="term" value="F:oxidoreductase activity, acting on the CH-OH group of donors, NAD or NADP as acceptor"/>
    <property type="evidence" value="ECO:0007669"/>
    <property type="project" value="TreeGrafter"/>
</dbReference>
<dbReference type="PRINTS" id="PR00080">
    <property type="entry name" value="SDRFAMILY"/>
</dbReference>
<dbReference type="Pfam" id="PF13561">
    <property type="entry name" value="adh_short_C2"/>
    <property type="match status" value="1"/>
</dbReference>
<dbReference type="PRINTS" id="PR00081">
    <property type="entry name" value="GDHRDH"/>
</dbReference>
<dbReference type="InterPro" id="IPR002347">
    <property type="entry name" value="SDR_fam"/>
</dbReference>
<reference evidence="4" key="1">
    <citation type="journal article" date="2008" name="PLoS ONE">
        <title>Survival in nuclear waste, extreme resistance, and potential applications gleaned from the genome sequence of Kineococcus radiotolerans SRS30216.</title>
        <authorList>
            <person name="Bagwell C.E."/>
            <person name="Bhat S."/>
            <person name="Hawkins G.M."/>
            <person name="Smith B.W."/>
            <person name="Biswas T."/>
            <person name="Hoover T.R."/>
            <person name="Saunders E."/>
            <person name="Han C.S."/>
            <person name="Tsodikov O.V."/>
            <person name="Shimkets L.J."/>
        </authorList>
    </citation>
    <scope>NUCLEOTIDE SEQUENCE [LARGE SCALE GENOMIC DNA]</scope>
    <source>
        <strain evidence="4">ATCC BAA-149 / DSM 14245 / SRS30216</strain>
    </source>
</reference>
<dbReference type="Proteomes" id="UP000001116">
    <property type="component" value="Chromosome"/>
</dbReference>
<name>A6WBJ5_KINRD</name>
<dbReference type="HOGENOM" id="CLU_010194_1_1_11"/>
<keyword evidence="2" id="KW-0560">Oxidoreductase</keyword>